<keyword evidence="1" id="KW-1133">Transmembrane helix</keyword>
<dbReference type="PATRIC" id="fig|29536.5.peg.580"/>
<feature type="transmembrane region" description="Helical" evidence="1">
    <location>
        <begin position="159"/>
        <end position="180"/>
    </location>
</feature>
<protein>
    <submittedName>
        <fullName evidence="2">Uncharacterized protein</fullName>
    </submittedName>
</protein>
<keyword evidence="3" id="KW-1185">Reference proteome</keyword>
<keyword evidence="1" id="KW-0812">Transmembrane</keyword>
<sequence length="184" mass="20569">MNPNYQSENPLKTFLQTLLVLALVFMLTLLMNGCASKPLEKTHTIERVVTYKADSLKVTVVNQAVLDSLFIQVSKVKTVKPECDSITQMTIDQLLIQLNSKKKSGDNAMGIYYDTIKKMIVGWQKMAQTQSEKSASNKTTNAIAIEKEKVQVPVKYIPIWVKILAVLGGVTLGVLVWRVAKVWV</sequence>
<comment type="caution">
    <text evidence="2">The sequence shown here is derived from an EMBL/GenBank/DDBJ whole genome shotgun (WGS) entry which is preliminary data.</text>
</comment>
<dbReference type="OrthoDB" id="1150509at2"/>
<accession>A0A199XSI3</accession>
<proteinExistence type="predicted"/>
<reference evidence="2 3" key="1">
    <citation type="submission" date="2016-06" db="EMBL/GenBank/DDBJ databases">
        <title>Draft genome sequence of Flavobacterium succinicans strain DD5b.</title>
        <authorList>
            <person name="Poehlein A."/>
            <person name="Daniel R."/>
            <person name="Simeonova D.D."/>
        </authorList>
    </citation>
    <scope>NUCLEOTIDE SEQUENCE [LARGE SCALE GENOMIC DNA]</scope>
    <source>
        <strain evidence="2 3">DD5b</strain>
    </source>
</reference>
<evidence type="ECO:0000313" key="2">
    <source>
        <dbReference type="EMBL" id="OAZ04708.1"/>
    </source>
</evidence>
<evidence type="ECO:0000256" key="1">
    <source>
        <dbReference type="SAM" id="Phobius"/>
    </source>
</evidence>
<name>A0A199XSI3_9FLAO</name>
<feature type="transmembrane region" description="Helical" evidence="1">
    <location>
        <begin position="13"/>
        <end position="31"/>
    </location>
</feature>
<dbReference type="RefSeq" id="WP_064714433.1">
    <property type="nucleotide sequence ID" value="NZ_JMTM01000017.1"/>
</dbReference>
<evidence type="ECO:0000313" key="3">
    <source>
        <dbReference type="Proteomes" id="UP000093807"/>
    </source>
</evidence>
<gene>
    <name evidence="2" type="ORF">FLB_05550</name>
</gene>
<dbReference type="Proteomes" id="UP000093807">
    <property type="component" value="Unassembled WGS sequence"/>
</dbReference>
<keyword evidence="1" id="KW-0472">Membrane</keyword>
<organism evidence="2 3">
    <name type="scientific">Flavobacterium succinicans</name>
    <dbReference type="NCBI Taxonomy" id="29536"/>
    <lineage>
        <taxon>Bacteria</taxon>
        <taxon>Pseudomonadati</taxon>
        <taxon>Bacteroidota</taxon>
        <taxon>Flavobacteriia</taxon>
        <taxon>Flavobacteriales</taxon>
        <taxon>Flavobacteriaceae</taxon>
        <taxon>Flavobacterium</taxon>
    </lineage>
</organism>
<dbReference type="EMBL" id="JMTM01000017">
    <property type="protein sequence ID" value="OAZ04708.1"/>
    <property type="molecule type" value="Genomic_DNA"/>
</dbReference>
<dbReference type="AlphaFoldDB" id="A0A199XSI3"/>